<evidence type="ECO:0000313" key="1">
    <source>
        <dbReference type="EMBL" id="MEQ2307687.1"/>
    </source>
</evidence>
<accession>A0ABV0ZPJ8</accession>
<dbReference type="EMBL" id="JAHRIP010067595">
    <property type="protein sequence ID" value="MEQ2307687.1"/>
    <property type="molecule type" value="Genomic_DNA"/>
</dbReference>
<protein>
    <submittedName>
        <fullName evidence="1">Uncharacterized protein</fullName>
    </submittedName>
</protein>
<dbReference type="Proteomes" id="UP001469553">
    <property type="component" value="Unassembled WGS sequence"/>
</dbReference>
<comment type="caution">
    <text evidence="1">The sequence shown here is derived from an EMBL/GenBank/DDBJ whole genome shotgun (WGS) entry which is preliminary data.</text>
</comment>
<name>A0ABV0ZPJ8_9TELE</name>
<reference evidence="1 2" key="1">
    <citation type="submission" date="2021-06" db="EMBL/GenBank/DDBJ databases">
        <authorList>
            <person name="Palmer J.M."/>
        </authorList>
    </citation>
    <scope>NUCLEOTIDE SEQUENCE [LARGE SCALE GENOMIC DNA]</scope>
    <source>
        <strain evidence="1 2">AS_MEX2019</strain>
        <tissue evidence="1">Muscle</tissue>
    </source>
</reference>
<organism evidence="1 2">
    <name type="scientific">Ameca splendens</name>
    <dbReference type="NCBI Taxonomy" id="208324"/>
    <lineage>
        <taxon>Eukaryota</taxon>
        <taxon>Metazoa</taxon>
        <taxon>Chordata</taxon>
        <taxon>Craniata</taxon>
        <taxon>Vertebrata</taxon>
        <taxon>Euteleostomi</taxon>
        <taxon>Actinopterygii</taxon>
        <taxon>Neopterygii</taxon>
        <taxon>Teleostei</taxon>
        <taxon>Neoteleostei</taxon>
        <taxon>Acanthomorphata</taxon>
        <taxon>Ovalentaria</taxon>
        <taxon>Atherinomorphae</taxon>
        <taxon>Cyprinodontiformes</taxon>
        <taxon>Goodeidae</taxon>
        <taxon>Ameca</taxon>
    </lineage>
</organism>
<evidence type="ECO:0000313" key="2">
    <source>
        <dbReference type="Proteomes" id="UP001469553"/>
    </source>
</evidence>
<gene>
    <name evidence="1" type="ORF">AMECASPLE_020853</name>
</gene>
<proteinExistence type="predicted"/>
<sequence length="118" mass="12935">MYSSELKLCMHLWVLPWTGKKPLMAALRSTGNCRSHGEALEVHSIVLAFKHGGGSIMLWDCFPPSGSGTIAQKGWKNEDRGLAPKPSVFYGSYMNGVLKISPTFLPSWASCSVNSINY</sequence>
<keyword evidence="2" id="KW-1185">Reference proteome</keyword>